<dbReference type="Proteomes" id="UP000510821">
    <property type="component" value="Chromosome"/>
</dbReference>
<dbReference type="InterPro" id="IPR023430">
    <property type="entry name" value="Pept_HybD-like_dom_sf"/>
</dbReference>
<dbReference type="NCBIfam" id="TIGR00072">
    <property type="entry name" value="hydrog_prot"/>
    <property type="match status" value="1"/>
</dbReference>
<name>A0A7D6BFZ9_FERL1</name>
<dbReference type="GO" id="GO:0016485">
    <property type="term" value="P:protein processing"/>
    <property type="evidence" value="ECO:0007669"/>
    <property type="project" value="TreeGrafter"/>
</dbReference>
<comment type="similarity">
    <text evidence="1">Belongs to the peptidase A31 family.</text>
</comment>
<dbReference type="PANTHER" id="PTHR30302">
    <property type="entry name" value="HYDROGENASE 1 MATURATION PROTEASE"/>
    <property type="match status" value="1"/>
</dbReference>
<dbReference type="InterPro" id="IPR004420">
    <property type="entry name" value="Pept_A31_hyd_mat_HycI"/>
</dbReference>
<dbReference type="KEGG" id="flt:Sv326_0905"/>
<keyword evidence="2 5" id="KW-0645">Protease</keyword>
<accession>A0A7D6BFZ9</accession>
<dbReference type="GO" id="GO:0008047">
    <property type="term" value="F:enzyme activator activity"/>
    <property type="evidence" value="ECO:0007669"/>
    <property type="project" value="InterPro"/>
</dbReference>
<dbReference type="Pfam" id="PF01750">
    <property type="entry name" value="HycI"/>
    <property type="match status" value="1"/>
</dbReference>
<evidence type="ECO:0000256" key="4">
    <source>
        <dbReference type="ARBA" id="ARBA00022801"/>
    </source>
</evidence>
<protein>
    <submittedName>
        <fullName evidence="5">Hydrogenase maturation protease HycI</fullName>
    </submittedName>
</protein>
<gene>
    <name evidence="5" type="ORF">Sv326_0905</name>
</gene>
<dbReference type="SUPFAM" id="SSF53163">
    <property type="entry name" value="HybD-like"/>
    <property type="match status" value="1"/>
</dbReference>
<dbReference type="CDD" id="cd06067">
    <property type="entry name" value="H2MP_MemB-H2evol"/>
    <property type="match status" value="1"/>
</dbReference>
<dbReference type="EMBL" id="CP058998">
    <property type="protein sequence ID" value="QLJ53080.1"/>
    <property type="molecule type" value="Genomic_DNA"/>
</dbReference>
<sequence>MELKNLLHGNVVILGVGNELRGDDGVGVYIAKKLKGRKVINAGVAPENFVGKIKKMKPERIVIFDALDFGGKPGEVKVVDARKTEGLKISTHSLPLSFFCGLFGKTEIYIVGIQPRNREFGGRIDREVKRSADDLIRGCI</sequence>
<dbReference type="GO" id="GO:0004190">
    <property type="term" value="F:aspartic-type endopeptidase activity"/>
    <property type="evidence" value="ECO:0007669"/>
    <property type="project" value="UniProtKB-KW"/>
</dbReference>
<reference evidence="6" key="1">
    <citation type="submission" date="2020-07" db="EMBL/GenBank/DDBJ databases">
        <title>Metabolic diversity and evolutionary history of the archaeal phylum ###Micrarchaeota### uncovered from a freshwater lake metagenome.</title>
        <authorList>
            <person name="Kadnikov V.V."/>
            <person name="Savvichev A.S."/>
            <person name="Mardanov A.V."/>
            <person name="Beletsky A.V."/>
            <person name="Chupakov A.V."/>
            <person name="Kokryatskaya N.M."/>
            <person name="Pimenov N.V."/>
            <person name="Ravin N.V."/>
        </authorList>
    </citation>
    <scope>NUCLEOTIDE SEQUENCE [LARGE SCALE GENOMIC DNA]</scope>
</reference>
<proteinExistence type="inferred from homology"/>
<keyword evidence="4" id="KW-0378">Hydrolase</keyword>
<organism evidence="5 6">
    <name type="scientific">Fermentimicrarchaeum limneticum</name>
    <dbReference type="NCBI Taxonomy" id="2795018"/>
    <lineage>
        <taxon>Archaea</taxon>
        <taxon>Candidatus Micrarchaeota</taxon>
        <taxon>Candidatus Fermentimicrarchaeales</taxon>
        <taxon>Candidatus Fermentimicrarchaeaceae</taxon>
        <taxon>Candidatus Fermentimicrarchaeum</taxon>
    </lineage>
</organism>
<dbReference type="Gene3D" id="3.40.50.1450">
    <property type="entry name" value="HybD-like"/>
    <property type="match status" value="1"/>
</dbReference>
<dbReference type="PANTHER" id="PTHR30302:SF1">
    <property type="entry name" value="HYDROGENASE 2 MATURATION PROTEASE"/>
    <property type="match status" value="1"/>
</dbReference>
<dbReference type="InterPro" id="IPR000671">
    <property type="entry name" value="Peptidase_A31"/>
</dbReference>
<evidence type="ECO:0000256" key="2">
    <source>
        <dbReference type="ARBA" id="ARBA00022670"/>
    </source>
</evidence>
<evidence type="ECO:0000313" key="6">
    <source>
        <dbReference type="Proteomes" id="UP000510821"/>
    </source>
</evidence>
<dbReference type="PRINTS" id="PR00446">
    <property type="entry name" value="HYDRGNUPTAKE"/>
</dbReference>
<dbReference type="AlphaFoldDB" id="A0A7D6BFZ9"/>
<evidence type="ECO:0000313" key="5">
    <source>
        <dbReference type="EMBL" id="QLJ53080.1"/>
    </source>
</evidence>
<evidence type="ECO:0000256" key="3">
    <source>
        <dbReference type="ARBA" id="ARBA00022750"/>
    </source>
</evidence>
<dbReference type="NCBIfam" id="TIGR00142">
    <property type="entry name" value="hycI"/>
    <property type="match status" value="1"/>
</dbReference>
<evidence type="ECO:0000256" key="1">
    <source>
        <dbReference type="ARBA" id="ARBA00006814"/>
    </source>
</evidence>
<keyword evidence="3" id="KW-0064">Aspartyl protease</keyword>